<keyword evidence="4 11" id="KW-0808">Transferase</keyword>
<dbReference type="InterPro" id="IPR001264">
    <property type="entry name" value="Glyco_trans_51"/>
</dbReference>
<proteinExistence type="inferred from homology"/>
<dbReference type="Pfam" id="PF00912">
    <property type="entry name" value="Transgly"/>
    <property type="match status" value="1"/>
</dbReference>
<dbReference type="HAMAP" id="MF_00766">
    <property type="entry name" value="PGT_MtgA"/>
    <property type="match status" value="1"/>
</dbReference>
<name>A0A3A8AAG8_9HYPH</name>
<sequence length="266" mass="29401">MSRAKATSKTAGKAARGAAPAGSDRKRAAEAKRASKRRSLLRRRWVFYPLVTLFVLAALPLLLTLVYRMEVVRPVSTLMLSRMITLQPVDRQWVEIDDVTPRLYQSVMMSEDGQFCAHHGVDLRELQAVVGDALEGERVRGASTITMQTAKNLFLWSGRSFIRKGLEVPLAIWIDLVLPKERIMEIYLNIAEWGPSGQFGIKAGAAHHFGRAPDGLTNRQSALLAVTLPNPHVRDPARPGAGMQRVADIVQRRAAQSGAYVGCLPR</sequence>
<dbReference type="SUPFAM" id="SSF53955">
    <property type="entry name" value="Lysozyme-like"/>
    <property type="match status" value="1"/>
</dbReference>
<dbReference type="InterPro" id="IPR011812">
    <property type="entry name" value="Pep_trsgly"/>
</dbReference>
<comment type="pathway">
    <text evidence="11">Cell wall biogenesis; peptidoglycan biosynthesis.</text>
</comment>
<evidence type="ECO:0000256" key="10">
    <source>
        <dbReference type="ARBA" id="ARBA00023316"/>
    </source>
</evidence>
<gene>
    <name evidence="11" type="primary">mtgA</name>
    <name evidence="14" type="ORF">DEM25_005665</name>
</gene>
<keyword evidence="6 11" id="KW-0133">Cell shape</keyword>
<evidence type="ECO:0000256" key="3">
    <source>
        <dbReference type="ARBA" id="ARBA00022676"/>
    </source>
</evidence>
<accession>A0A3A8AAG8</accession>
<evidence type="ECO:0000256" key="1">
    <source>
        <dbReference type="ARBA" id="ARBA00022475"/>
    </source>
</evidence>
<evidence type="ECO:0000256" key="8">
    <source>
        <dbReference type="ARBA" id="ARBA00022989"/>
    </source>
</evidence>
<evidence type="ECO:0000256" key="7">
    <source>
        <dbReference type="ARBA" id="ARBA00022984"/>
    </source>
</evidence>
<dbReference type="GO" id="GO:0009252">
    <property type="term" value="P:peptidoglycan biosynthetic process"/>
    <property type="evidence" value="ECO:0007669"/>
    <property type="project" value="UniProtKB-UniRule"/>
</dbReference>
<reference evidence="14 15" key="1">
    <citation type="journal article" date="2018" name="Int. J. Syst. Bacteriol.">
        <title>Oceaniradius stylonemae gen. nov., sp. nov., isolated from a red alga, Stylonema cornu-cervi.</title>
        <authorList>
            <person name="Jeong S."/>
        </authorList>
    </citation>
    <scope>NUCLEOTIDE SEQUENCE [LARGE SCALE GENOMIC DNA]</scope>
    <source>
        <strain evidence="14 15">StC1</strain>
    </source>
</reference>
<feature type="region of interest" description="Disordered" evidence="12">
    <location>
        <begin position="1"/>
        <end position="30"/>
    </location>
</feature>
<keyword evidence="7 11" id="KW-0573">Peptidoglycan synthesis</keyword>
<keyword evidence="8 11" id="KW-1133">Transmembrane helix</keyword>
<dbReference type="InterPro" id="IPR023346">
    <property type="entry name" value="Lysozyme-like_dom_sf"/>
</dbReference>
<evidence type="ECO:0000256" key="5">
    <source>
        <dbReference type="ARBA" id="ARBA00022692"/>
    </source>
</evidence>
<keyword evidence="3 11" id="KW-0328">Glycosyltransferase</keyword>
<dbReference type="GO" id="GO:0016763">
    <property type="term" value="F:pentosyltransferase activity"/>
    <property type="evidence" value="ECO:0007669"/>
    <property type="project" value="InterPro"/>
</dbReference>
<dbReference type="EMBL" id="QFWV02000004">
    <property type="protein sequence ID" value="RKF07312.1"/>
    <property type="molecule type" value="Genomic_DNA"/>
</dbReference>
<dbReference type="PANTHER" id="PTHR30400:SF0">
    <property type="entry name" value="BIOSYNTHETIC PEPTIDOGLYCAN TRANSGLYCOSYLASE"/>
    <property type="match status" value="1"/>
</dbReference>
<keyword evidence="5 11" id="KW-0812">Transmembrane</keyword>
<comment type="similarity">
    <text evidence="11">Belongs to the glycosyltransferase 51 family.</text>
</comment>
<comment type="function">
    <text evidence="11">Peptidoglycan polymerase that catalyzes glycan chain elongation from lipid-linked precursors.</text>
</comment>
<organism evidence="14 15">
    <name type="scientific">Oceaniradius stylonematis</name>
    <dbReference type="NCBI Taxonomy" id="2184161"/>
    <lineage>
        <taxon>Bacteria</taxon>
        <taxon>Pseudomonadati</taxon>
        <taxon>Pseudomonadota</taxon>
        <taxon>Alphaproteobacteria</taxon>
        <taxon>Hyphomicrobiales</taxon>
        <taxon>Ahrensiaceae</taxon>
        <taxon>Oceaniradius</taxon>
    </lineage>
</organism>
<feature type="domain" description="Glycosyl transferase family 51" evidence="13">
    <location>
        <begin position="87"/>
        <end position="250"/>
    </location>
</feature>
<dbReference type="UniPathway" id="UPA00219"/>
<keyword evidence="2 11" id="KW-0997">Cell inner membrane</keyword>
<dbReference type="PANTHER" id="PTHR30400">
    <property type="entry name" value="MONOFUNCTIONAL BIOSYNTHETIC PEPTIDOGLYCAN TRANSGLYCOSYLASE"/>
    <property type="match status" value="1"/>
</dbReference>
<evidence type="ECO:0000256" key="6">
    <source>
        <dbReference type="ARBA" id="ARBA00022960"/>
    </source>
</evidence>
<keyword evidence="10 11" id="KW-0961">Cell wall biogenesis/degradation</keyword>
<dbReference type="InterPro" id="IPR036950">
    <property type="entry name" value="PBP_transglycosylase"/>
</dbReference>
<comment type="catalytic activity">
    <reaction evidence="11">
        <text>[GlcNAc-(1-&gt;4)-Mur2Ac(oyl-L-Ala-gamma-D-Glu-L-Lys-D-Ala-D-Ala)](n)-di-trans,octa-cis-undecaprenyl diphosphate + beta-D-GlcNAc-(1-&gt;4)-Mur2Ac(oyl-L-Ala-gamma-D-Glu-L-Lys-D-Ala-D-Ala)-di-trans,octa-cis-undecaprenyl diphosphate = [GlcNAc-(1-&gt;4)-Mur2Ac(oyl-L-Ala-gamma-D-Glu-L-Lys-D-Ala-D-Ala)](n+1)-di-trans,octa-cis-undecaprenyl diphosphate + di-trans,octa-cis-undecaprenyl diphosphate + H(+)</text>
        <dbReference type="Rhea" id="RHEA:23708"/>
        <dbReference type="Rhea" id="RHEA-COMP:9602"/>
        <dbReference type="Rhea" id="RHEA-COMP:9603"/>
        <dbReference type="ChEBI" id="CHEBI:15378"/>
        <dbReference type="ChEBI" id="CHEBI:58405"/>
        <dbReference type="ChEBI" id="CHEBI:60033"/>
        <dbReference type="ChEBI" id="CHEBI:78435"/>
        <dbReference type="EC" id="2.4.99.28"/>
    </reaction>
</comment>
<evidence type="ECO:0000256" key="9">
    <source>
        <dbReference type="ARBA" id="ARBA00023136"/>
    </source>
</evidence>
<keyword evidence="1 11" id="KW-1003">Cell membrane</keyword>
<evidence type="ECO:0000256" key="11">
    <source>
        <dbReference type="HAMAP-Rule" id="MF_00766"/>
    </source>
</evidence>
<protein>
    <recommendedName>
        <fullName evidence="11">Biosynthetic peptidoglycan transglycosylase</fullName>
        <ecNumber evidence="11">2.4.99.28</ecNumber>
    </recommendedName>
    <alternativeName>
        <fullName evidence="11">Glycan polymerase</fullName>
    </alternativeName>
    <alternativeName>
        <fullName evidence="11">Peptidoglycan glycosyltransferase MtgA</fullName>
        <shortName evidence="11">PGT</shortName>
    </alternativeName>
</protein>
<dbReference type="Gene3D" id="1.10.3810.10">
    <property type="entry name" value="Biosynthetic peptidoglycan transglycosylase-like"/>
    <property type="match status" value="1"/>
</dbReference>
<dbReference type="GO" id="GO:0009274">
    <property type="term" value="C:peptidoglycan-based cell wall"/>
    <property type="evidence" value="ECO:0007669"/>
    <property type="project" value="InterPro"/>
</dbReference>
<feature type="compositionally biased region" description="Low complexity" evidence="12">
    <location>
        <begin position="1"/>
        <end position="22"/>
    </location>
</feature>
<evidence type="ECO:0000256" key="12">
    <source>
        <dbReference type="SAM" id="MobiDB-lite"/>
    </source>
</evidence>
<feature type="transmembrane region" description="Helical" evidence="11">
    <location>
        <begin position="45"/>
        <end position="67"/>
    </location>
</feature>
<dbReference type="GO" id="GO:0008360">
    <property type="term" value="P:regulation of cell shape"/>
    <property type="evidence" value="ECO:0007669"/>
    <property type="project" value="UniProtKB-KW"/>
</dbReference>
<evidence type="ECO:0000256" key="4">
    <source>
        <dbReference type="ARBA" id="ARBA00022679"/>
    </source>
</evidence>
<dbReference type="GO" id="GO:0008955">
    <property type="term" value="F:peptidoglycan glycosyltransferase activity"/>
    <property type="evidence" value="ECO:0007669"/>
    <property type="project" value="UniProtKB-UniRule"/>
</dbReference>
<evidence type="ECO:0000256" key="2">
    <source>
        <dbReference type="ARBA" id="ARBA00022519"/>
    </source>
</evidence>
<dbReference type="GO" id="GO:0005886">
    <property type="term" value="C:plasma membrane"/>
    <property type="evidence" value="ECO:0007669"/>
    <property type="project" value="UniProtKB-SubCell"/>
</dbReference>
<evidence type="ECO:0000259" key="13">
    <source>
        <dbReference type="Pfam" id="PF00912"/>
    </source>
</evidence>
<comment type="subcellular location">
    <subcellularLocation>
        <location evidence="11">Cell inner membrane</location>
        <topology evidence="11">Single-pass membrane protein</topology>
    </subcellularLocation>
</comment>
<evidence type="ECO:0000313" key="14">
    <source>
        <dbReference type="EMBL" id="RKF07312.1"/>
    </source>
</evidence>
<dbReference type="Proteomes" id="UP000246132">
    <property type="component" value="Unassembled WGS sequence"/>
</dbReference>
<keyword evidence="9 11" id="KW-0472">Membrane</keyword>
<dbReference type="EC" id="2.4.99.28" evidence="11"/>
<dbReference type="OrthoDB" id="9766909at2"/>
<comment type="caution">
    <text evidence="14">The sequence shown here is derived from an EMBL/GenBank/DDBJ whole genome shotgun (WGS) entry which is preliminary data.</text>
</comment>
<dbReference type="GO" id="GO:0071555">
    <property type="term" value="P:cell wall organization"/>
    <property type="evidence" value="ECO:0007669"/>
    <property type="project" value="UniProtKB-KW"/>
</dbReference>
<keyword evidence="15" id="KW-1185">Reference proteome</keyword>
<dbReference type="AlphaFoldDB" id="A0A3A8AAG8"/>
<evidence type="ECO:0000313" key="15">
    <source>
        <dbReference type="Proteomes" id="UP000246132"/>
    </source>
</evidence>